<proteinExistence type="predicted"/>
<protein>
    <submittedName>
        <fullName evidence="2">Uncharacterized protein</fullName>
    </submittedName>
</protein>
<sequence length="184" mass="20043">MVHFAEAALGCFKDEMLHLLTKKHINFSSTPSTSLGGYLTPPPLNAYSSEDTIQRIRLGLSRAILQETGTDKGWDPIETERGDGEKPHNNDLMCEMYAAANIDYRYGNPSMYGNDGEGSTWSACIGCDGAAEQHGEVSVKQKLHAEDTGEESDGGKNGSKDDAKMFGSDCVLWDLTDDLMSQIV</sequence>
<feature type="compositionally biased region" description="Basic and acidic residues" evidence="1">
    <location>
        <begin position="137"/>
        <end position="147"/>
    </location>
</feature>
<feature type="region of interest" description="Disordered" evidence="1">
    <location>
        <begin position="137"/>
        <end position="162"/>
    </location>
</feature>
<comment type="caution">
    <text evidence="2">The sequence shown here is derived from an EMBL/GenBank/DDBJ whole genome shotgun (WGS) entry which is preliminary data.</text>
</comment>
<evidence type="ECO:0000313" key="3">
    <source>
        <dbReference type="Proteomes" id="UP001412067"/>
    </source>
</evidence>
<evidence type="ECO:0000256" key="1">
    <source>
        <dbReference type="SAM" id="MobiDB-lite"/>
    </source>
</evidence>
<gene>
    <name evidence="2" type="ORF">KSP40_PGU001320</name>
</gene>
<dbReference type="Proteomes" id="UP001412067">
    <property type="component" value="Unassembled WGS sequence"/>
</dbReference>
<keyword evidence="3" id="KW-1185">Reference proteome</keyword>
<dbReference type="EMBL" id="JBBWWR010000021">
    <property type="protein sequence ID" value="KAK8937702.1"/>
    <property type="molecule type" value="Genomic_DNA"/>
</dbReference>
<accession>A0ABR2LC84</accession>
<reference evidence="2 3" key="1">
    <citation type="journal article" date="2022" name="Nat. Plants">
        <title>Genomes of leafy and leafless Platanthera orchids illuminate the evolution of mycoheterotrophy.</title>
        <authorList>
            <person name="Li M.H."/>
            <person name="Liu K.W."/>
            <person name="Li Z."/>
            <person name="Lu H.C."/>
            <person name="Ye Q.L."/>
            <person name="Zhang D."/>
            <person name="Wang J.Y."/>
            <person name="Li Y.F."/>
            <person name="Zhong Z.M."/>
            <person name="Liu X."/>
            <person name="Yu X."/>
            <person name="Liu D.K."/>
            <person name="Tu X.D."/>
            <person name="Liu B."/>
            <person name="Hao Y."/>
            <person name="Liao X.Y."/>
            <person name="Jiang Y.T."/>
            <person name="Sun W.H."/>
            <person name="Chen J."/>
            <person name="Chen Y.Q."/>
            <person name="Ai Y."/>
            <person name="Zhai J.W."/>
            <person name="Wu S.S."/>
            <person name="Zhou Z."/>
            <person name="Hsiao Y.Y."/>
            <person name="Wu W.L."/>
            <person name="Chen Y.Y."/>
            <person name="Lin Y.F."/>
            <person name="Hsu J.L."/>
            <person name="Li C.Y."/>
            <person name="Wang Z.W."/>
            <person name="Zhao X."/>
            <person name="Zhong W.Y."/>
            <person name="Ma X.K."/>
            <person name="Ma L."/>
            <person name="Huang J."/>
            <person name="Chen G.Z."/>
            <person name="Huang M.Z."/>
            <person name="Huang L."/>
            <person name="Peng D.H."/>
            <person name="Luo Y.B."/>
            <person name="Zou S.Q."/>
            <person name="Chen S.P."/>
            <person name="Lan S."/>
            <person name="Tsai W.C."/>
            <person name="Van de Peer Y."/>
            <person name="Liu Z.J."/>
        </authorList>
    </citation>
    <scope>NUCLEOTIDE SEQUENCE [LARGE SCALE GENOMIC DNA]</scope>
    <source>
        <strain evidence="2">Lor288</strain>
    </source>
</reference>
<evidence type="ECO:0000313" key="2">
    <source>
        <dbReference type="EMBL" id="KAK8937702.1"/>
    </source>
</evidence>
<organism evidence="2 3">
    <name type="scientific">Platanthera guangdongensis</name>
    <dbReference type="NCBI Taxonomy" id="2320717"/>
    <lineage>
        <taxon>Eukaryota</taxon>
        <taxon>Viridiplantae</taxon>
        <taxon>Streptophyta</taxon>
        <taxon>Embryophyta</taxon>
        <taxon>Tracheophyta</taxon>
        <taxon>Spermatophyta</taxon>
        <taxon>Magnoliopsida</taxon>
        <taxon>Liliopsida</taxon>
        <taxon>Asparagales</taxon>
        <taxon>Orchidaceae</taxon>
        <taxon>Orchidoideae</taxon>
        <taxon>Orchideae</taxon>
        <taxon>Orchidinae</taxon>
        <taxon>Platanthera</taxon>
    </lineage>
</organism>
<name>A0ABR2LC84_9ASPA</name>